<gene>
    <name evidence="2" type="ORF">M7I_7422</name>
</gene>
<accession>H0EX92</accession>
<reference evidence="2 3" key="1">
    <citation type="journal article" date="2012" name="Eukaryot. Cell">
        <title>Genome sequence of the fungus Glarea lozoyensis: the first genome sequence of a species from the Helotiaceae family.</title>
        <authorList>
            <person name="Youssar L."/>
            <person name="Gruening B.A."/>
            <person name="Erxleben A."/>
            <person name="Guenther S."/>
            <person name="Huettel W."/>
        </authorList>
    </citation>
    <scope>NUCLEOTIDE SEQUENCE [LARGE SCALE GENOMIC DNA]</scope>
    <source>
        <strain evidence="3">ATCC 74030 / MF5533</strain>
    </source>
</reference>
<dbReference type="OrthoDB" id="10277928at2759"/>
<name>H0EX92_GLAL7</name>
<feature type="compositionally biased region" description="Polar residues" evidence="1">
    <location>
        <begin position="376"/>
        <end position="388"/>
    </location>
</feature>
<protein>
    <submittedName>
        <fullName evidence="2">Uncharacterized protein</fullName>
    </submittedName>
</protein>
<dbReference type="Proteomes" id="UP000005446">
    <property type="component" value="Unassembled WGS sequence"/>
</dbReference>
<dbReference type="HOGENOM" id="CLU_711837_0_0_1"/>
<evidence type="ECO:0000313" key="3">
    <source>
        <dbReference type="Proteomes" id="UP000005446"/>
    </source>
</evidence>
<keyword evidence="3" id="KW-1185">Reference proteome</keyword>
<evidence type="ECO:0000313" key="2">
    <source>
        <dbReference type="EMBL" id="EHK96878.1"/>
    </source>
</evidence>
<organism evidence="2 3">
    <name type="scientific">Glarea lozoyensis (strain ATCC 74030 / MF5533)</name>
    <dbReference type="NCBI Taxonomy" id="1104152"/>
    <lineage>
        <taxon>Eukaryota</taxon>
        <taxon>Fungi</taxon>
        <taxon>Dikarya</taxon>
        <taxon>Ascomycota</taxon>
        <taxon>Pezizomycotina</taxon>
        <taxon>Leotiomycetes</taxon>
        <taxon>Helotiales</taxon>
        <taxon>Helotiaceae</taxon>
        <taxon>Glarea</taxon>
    </lineage>
</organism>
<dbReference type="EMBL" id="AGUE01000218">
    <property type="protein sequence ID" value="EHK96878.1"/>
    <property type="molecule type" value="Genomic_DNA"/>
</dbReference>
<comment type="caution">
    <text evidence="2">The sequence shown here is derived from an EMBL/GenBank/DDBJ whole genome shotgun (WGS) entry which is preliminary data.</text>
</comment>
<evidence type="ECO:0000256" key="1">
    <source>
        <dbReference type="SAM" id="MobiDB-lite"/>
    </source>
</evidence>
<dbReference type="InParanoid" id="H0EX92"/>
<dbReference type="AlphaFoldDB" id="H0EX92"/>
<proteinExistence type="predicted"/>
<feature type="region of interest" description="Disordered" evidence="1">
    <location>
        <begin position="364"/>
        <end position="388"/>
    </location>
</feature>
<sequence length="388" mass="43645">MDRNDIQDIQHGNHLSANAINIIIRMQGPGLHPATRTLMSAGWLNHIEDVKAASTEEAARLVSCSDLSKKVHHNDSWIIPYLVKHRRGALGSAPQGHWIYILLSFEGYMWTIGDPGEKIQTGSPEFKRITSLVSFCNQTLNAGGPWEYRKTPSRPLIRDEDCGIHLIENVLALIRGDNLREIDCKSLRGFYLDRLSRNKLLPGQIPDPIDEYEIRWESFVPPKAVQLGRFCDLTDPKQQALYQEEINRQARIDLSLELPEIEGTTSQELKNHGIFAPHTTDLHDPFAREVMREKVKTVVAEEKVAIEGRRKSIAGGLAMVRLDDEDANDVSIPRVKSPRPNSWSPASNTPLVIHRQTVINNITNNYYNTPPPVQTAGSSNQPPQDGEL</sequence>